<accession>A0A0H4KBW7</accession>
<sequence length="61" mass="7270">MGNAIHDKEAQLQYLRTRLDMFMHVLDSLEAENADIEDIDRLIGMMDDLQLKCEQFKKDWK</sequence>
<dbReference type="OrthoDB" id="2990422at2"/>
<dbReference type="NCBIfam" id="NF040878">
    <property type="entry name" value="SE1561_fam"/>
    <property type="match status" value="1"/>
</dbReference>
<reference evidence="2" key="2">
    <citation type="submission" date="2015-06" db="EMBL/GenBank/DDBJ databases">
        <title>Genome Sequence of Bacillus endophyticus and Analysis of its Companion Mechanism in the Ketogulonigenium vulgare-Bacillus strain Consortium.</title>
        <authorList>
            <person name="Jia N."/>
            <person name="Du J."/>
            <person name="Ding M.-Z."/>
            <person name="Gao F."/>
            <person name="Yuan Y.-J."/>
        </authorList>
    </citation>
    <scope>NUCLEOTIDE SEQUENCE [LARGE SCALE GENOMIC DNA]</scope>
    <source>
        <strain evidence="2">Hbe603</strain>
    </source>
</reference>
<dbReference type="PATRIC" id="fig|135735.6.peg.507"/>
<evidence type="ECO:0000313" key="2">
    <source>
        <dbReference type="Proteomes" id="UP000036202"/>
    </source>
</evidence>
<keyword evidence="2" id="KW-1185">Reference proteome</keyword>
<reference evidence="1 2" key="1">
    <citation type="journal article" date="2015" name="PLoS ONE">
        <title>Genome Sequence of Bacillus endophyticus and Analysis of Its Companion Mechanism in the Ketogulonigenium vulgare-Bacillus Strain Consortium.</title>
        <authorList>
            <person name="Jia N."/>
            <person name="Du J."/>
            <person name="Ding M.Z."/>
            <person name="Gao F."/>
            <person name="Yuan Y.J."/>
        </authorList>
    </citation>
    <scope>NUCLEOTIDE SEQUENCE [LARGE SCALE GENOMIC DNA]</scope>
    <source>
        <strain evidence="1 2">Hbe603</strain>
    </source>
</reference>
<name>A0A0H4KBW7_9BACI</name>
<dbReference type="InterPro" id="IPR047670">
    <property type="entry name" value="YfjT-like"/>
</dbReference>
<dbReference type="Proteomes" id="UP000036202">
    <property type="component" value="Chromosome"/>
</dbReference>
<dbReference type="eggNOG" id="ENOG5033H3W">
    <property type="taxonomic scope" value="Bacteria"/>
</dbReference>
<gene>
    <name evidence="1" type="ORF">BEH_02730</name>
</gene>
<dbReference type="RefSeq" id="WP_019390593.1">
    <property type="nucleotide sequence ID" value="NZ_ALIM01000002.1"/>
</dbReference>
<dbReference type="AlphaFoldDB" id="A0A0H4KBW7"/>
<organism evidence="1 2">
    <name type="scientific">Priestia filamentosa</name>
    <dbReference type="NCBI Taxonomy" id="1402861"/>
    <lineage>
        <taxon>Bacteria</taxon>
        <taxon>Bacillati</taxon>
        <taxon>Bacillota</taxon>
        <taxon>Bacilli</taxon>
        <taxon>Bacillales</taxon>
        <taxon>Bacillaceae</taxon>
        <taxon>Priestia</taxon>
    </lineage>
</organism>
<proteinExistence type="predicted"/>
<dbReference type="GeneID" id="93703297"/>
<accession>A0A1X7FUN4</accession>
<dbReference type="EMBL" id="CP011974">
    <property type="protein sequence ID" value="AKO91130.1"/>
    <property type="molecule type" value="Genomic_DNA"/>
</dbReference>
<dbReference type="KEGG" id="beo:BEH_02730"/>
<evidence type="ECO:0000313" key="1">
    <source>
        <dbReference type="EMBL" id="AKO91130.1"/>
    </source>
</evidence>
<protein>
    <submittedName>
        <fullName evidence="1">Uncharacterized protein</fullName>
    </submittedName>
</protein>